<sequence length="145" mass="15644">MAHGWEGESTPSSRGRSRGSMQHGRPPMNRSASLRVAFTNGLQQPVQVELILGNTLRGVEAVTGRMKLMNFNGFGDGTAARTSSKSAKVPINGGGNGGSQLVDVIADLHNRVSQLEQERSVMLLKVAEILHQLGRALTPRDHYTQ</sequence>
<comment type="caution">
    <text evidence="2">The sequence shown here is derived from an EMBL/GenBank/DDBJ whole genome shotgun (WGS) entry which is preliminary data.</text>
</comment>
<gene>
    <name evidence="2" type="ORF">PIB30_031363</name>
</gene>
<organism evidence="2 3">
    <name type="scientific">Stylosanthes scabra</name>
    <dbReference type="NCBI Taxonomy" id="79078"/>
    <lineage>
        <taxon>Eukaryota</taxon>
        <taxon>Viridiplantae</taxon>
        <taxon>Streptophyta</taxon>
        <taxon>Embryophyta</taxon>
        <taxon>Tracheophyta</taxon>
        <taxon>Spermatophyta</taxon>
        <taxon>Magnoliopsida</taxon>
        <taxon>eudicotyledons</taxon>
        <taxon>Gunneridae</taxon>
        <taxon>Pentapetalae</taxon>
        <taxon>rosids</taxon>
        <taxon>fabids</taxon>
        <taxon>Fabales</taxon>
        <taxon>Fabaceae</taxon>
        <taxon>Papilionoideae</taxon>
        <taxon>50 kb inversion clade</taxon>
        <taxon>dalbergioids sensu lato</taxon>
        <taxon>Dalbergieae</taxon>
        <taxon>Pterocarpus clade</taxon>
        <taxon>Stylosanthes</taxon>
    </lineage>
</organism>
<proteinExistence type="predicted"/>
<protein>
    <submittedName>
        <fullName evidence="2">Uncharacterized protein</fullName>
    </submittedName>
</protein>
<dbReference type="EMBL" id="JASCZI010181377">
    <property type="protein sequence ID" value="MED6182719.1"/>
    <property type="molecule type" value="Genomic_DNA"/>
</dbReference>
<name>A0ABU6WAB0_9FABA</name>
<accession>A0ABU6WAB0</accession>
<dbReference type="Proteomes" id="UP001341840">
    <property type="component" value="Unassembled WGS sequence"/>
</dbReference>
<keyword evidence="3" id="KW-1185">Reference proteome</keyword>
<reference evidence="2 3" key="1">
    <citation type="journal article" date="2023" name="Plants (Basel)">
        <title>Bridging the Gap: Combining Genomics and Transcriptomics Approaches to Understand Stylosanthes scabra, an Orphan Legume from the Brazilian Caatinga.</title>
        <authorList>
            <person name="Ferreira-Neto J.R.C."/>
            <person name="da Silva M.D."/>
            <person name="Binneck E."/>
            <person name="de Melo N.F."/>
            <person name="da Silva R.H."/>
            <person name="de Melo A.L.T.M."/>
            <person name="Pandolfi V."/>
            <person name="Bustamante F.O."/>
            <person name="Brasileiro-Vidal A.C."/>
            <person name="Benko-Iseppon A.M."/>
        </authorList>
    </citation>
    <scope>NUCLEOTIDE SEQUENCE [LARGE SCALE GENOMIC DNA]</scope>
    <source>
        <tissue evidence="2">Leaves</tissue>
    </source>
</reference>
<feature type="compositionally biased region" description="Low complexity" evidence="1">
    <location>
        <begin position="7"/>
        <end position="25"/>
    </location>
</feature>
<evidence type="ECO:0000313" key="2">
    <source>
        <dbReference type="EMBL" id="MED6182719.1"/>
    </source>
</evidence>
<feature type="region of interest" description="Disordered" evidence="1">
    <location>
        <begin position="1"/>
        <end position="29"/>
    </location>
</feature>
<evidence type="ECO:0000313" key="3">
    <source>
        <dbReference type="Proteomes" id="UP001341840"/>
    </source>
</evidence>
<evidence type="ECO:0000256" key="1">
    <source>
        <dbReference type="SAM" id="MobiDB-lite"/>
    </source>
</evidence>